<dbReference type="RefSeq" id="WP_091357592.1">
    <property type="nucleotide sequence ID" value="NZ_AP025284.1"/>
</dbReference>
<proteinExistence type="predicted"/>
<dbReference type="EMBL" id="FOGB01000005">
    <property type="protein sequence ID" value="SEQ60783.1"/>
    <property type="molecule type" value="Genomic_DNA"/>
</dbReference>
<feature type="transmembrane region" description="Helical" evidence="3">
    <location>
        <begin position="56"/>
        <end position="77"/>
    </location>
</feature>
<evidence type="ECO:0000313" key="5">
    <source>
        <dbReference type="Proteomes" id="UP000198749"/>
    </source>
</evidence>
<keyword evidence="3" id="KW-0472">Membrane</keyword>
<dbReference type="OrthoDB" id="5700790at2"/>
<organism evidence="4 5">
    <name type="scientific">Amphritea atlantica</name>
    <dbReference type="NCBI Taxonomy" id="355243"/>
    <lineage>
        <taxon>Bacteria</taxon>
        <taxon>Pseudomonadati</taxon>
        <taxon>Pseudomonadota</taxon>
        <taxon>Gammaproteobacteria</taxon>
        <taxon>Oceanospirillales</taxon>
        <taxon>Oceanospirillaceae</taxon>
        <taxon>Amphritea</taxon>
    </lineage>
</organism>
<feature type="compositionally biased region" description="Basic and acidic residues" evidence="2">
    <location>
        <begin position="16"/>
        <end position="30"/>
    </location>
</feature>
<dbReference type="Proteomes" id="UP000198749">
    <property type="component" value="Unassembled WGS sequence"/>
</dbReference>
<evidence type="ECO:0000256" key="2">
    <source>
        <dbReference type="SAM" id="MobiDB-lite"/>
    </source>
</evidence>
<protein>
    <submittedName>
        <fullName evidence="4">Uncharacterized protein</fullName>
    </submittedName>
</protein>
<reference evidence="5" key="1">
    <citation type="submission" date="2016-10" db="EMBL/GenBank/DDBJ databases">
        <authorList>
            <person name="Varghese N."/>
            <person name="Submissions S."/>
        </authorList>
    </citation>
    <scope>NUCLEOTIDE SEQUENCE [LARGE SCALE GENOMIC DNA]</scope>
    <source>
        <strain evidence="5">DSM 18887</strain>
    </source>
</reference>
<evidence type="ECO:0000313" key="4">
    <source>
        <dbReference type="EMBL" id="SEQ60783.1"/>
    </source>
</evidence>
<sequence length="322" mass="35205">MRDQDKDLELPSFGPAEREPAIKVPGEKPQTETPQKTGVKGNHPDTGQKVSSGGGALSYLIILLLAVAVAGLAYWNFMQHQQLQVLENERKVVDEKIIELQKLFLVAGDSAAQTGESLQNQVKKQAEINQQKFASLEADSGKFGTAISRLDAEITKLNSENGKLWVVAHQRNTPKIAELEKQLNEASAQLDKQSKALEGMTGELTKLDKQLAASEAKGSENAKQVAAIRQSAAALSTQFQALSESIDLQQADQKKKMALLAEQVISLKESQGQGAGLERRVKVNEQAVKAIDGSRLVVNNELLQIRQKLNNLQLKVEQLQSR</sequence>
<keyword evidence="1" id="KW-0175">Coiled coil</keyword>
<keyword evidence="3" id="KW-0812">Transmembrane</keyword>
<keyword evidence="3" id="KW-1133">Transmembrane helix</keyword>
<gene>
    <name evidence="4" type="ORF">SAMN03080615_02102</name>
</gene>
<dbReference type="STRING" id="355243.SAMN03080615_02102"/>
<name>A0A1H9HEG9_9GAMM</name>
<evidence type="ECO:0000256" key="1">
    <source>
        <dbReference type="SAM" id="Coils"/>
    </source>
</evidence>
<evidence type="ECO:0000256" key="3">
    <source>
        <dbReference type="SAM" id="Phobius"/>
    </source>
</evidence>
<feature type="coiled-coil region" evidence="1">
    <location>
        <begin position="176"/>
        <end position="217"/>
    </location>
</feature>
<keyword evidence="5" id="KW-1185">Reference proteome</keyword>
<feature type="region of interest" description="Disordered" evidence="2">
    <location>
        <begin position="1"/>
        <end position="50"/>
    </location>
</feature>
<dbReference type="AlphaFoldDB" id="A0A1H9HEG9"/>
<accession>A0A1H9HEG9</accession>